<feature type="compositionally biased region" description="Pro residues" evidence="1">
    <location>
        <begin position="1"/>
        <end position="11"/>
    </location>
</feature>
<evidence type="ECO:0000256" key="1">
    <source>
        <dbReference type="SAM" id="MobiDB-lite"/>
    </source>
</evidence>
<feature type="region of interest" description="Disordered" evidence="1">
    <location>
        <begin position="52"/>
        <end position="83"/>
    </location>
</feature>
<dbReference type="HOGENOM" id="CLU_2536900_0_0_11"/>
<evidence type="ECO:0000313" key="3">
    <source>
        <dbReference type="EMBL" id="AGS35326.1"/>
    </source>
</evidence>
<evidence type="ECO:0000256" key="2">
    <source>
        <dbReference type="SAM" id="Phobius"/>
    </source>
</evidence>
<feature type="region of interest" description="Disordered" evidence="1">
    <location>
        <begin position="1"/>
        <end position="30"/>
    </location>
</feature>
<name>S5TK98_9CORY</name>
<evidence type="ECO:0000313" key="4">
    <source>
        <dbReference type="Proteomes" id="UP000015388"/>
    </source>
</evidence>
<keyword evidence="2" id="KW-0812">Transmembrane</keyword>
<dbReference type="RefSeq" id="WP_020935259.1">
    <property type="nucleotide sequence ID" value="NC_021915.1"/>
</dbReference>
<organism evidence="3 4">
    <name type="scientific">Corynebacterium maris DSM 45190</name>
    <dbReference type="NCBI Taxonomy" id="1224163"/>
    <lineage>
        <taxon>Bacteria</taxon>
        <taxon>Bacillati</taxon>
        <taxon>Actinomycetota</taxon>
        <taxon>Actinomycetes</taxon>
        <taxon>Mycobacteriales</taxon>
        <taxon>Corynebacteriaceae</taxon>
        <taxon>Corynebacterium</taxon>
    </lineage>
</organism>
<sequence>MAQPQPDPNNPPEGFHNELPDNARPPRKRPAGCGIWVAILVAIFIVIAIFARPDDDPDNPGGTQESETAVTTVQGDDDVETTE</sequence>
<protein>
    <submittedName>
        <fullName evidence="3">Uncharacterized protein</fullName>
    </submittedName>
</protein>
<accession>S5TK98</accession>
<dbReference type="AlphaFoldDB" id="S5TK98"/>
<feature type="compositionally biased region" description="Polar residues" evidence="1">
    <location>
        <begin position="61"/>
        <end position="74"/>
    </location>
</feature>
<dbReference type="PATRIC" id="fig|1224163.3.peg.1864"/>
<keyword evidence="2" id="KW-0472">Membrane</keyword>
<keyword evidence="4" id="KW-1185">Reference proteome</keyword>
<gene>
    <name evidence="3" type="ORF">B841_09265</name>
</gene>
<dbReference type="STRING" id="1224163.B841_09265"/>
<keyword evidence="2" id="KW-1133">Transmembrane helix</keyword>
<feature type="transmembrane region" description="Helical" evidence="2">
    <location>
        <begin position="33"/>
        <end position="51"/>
    </location>
</feature>
<dbReference type="Proteomes" id="UP000015388">
    <property type="component" value="Chromosome"/>
</dbReference>
<dbReference type="EMBL" id="CP003924">
    <property type="protein sequence ID" value="AGS35326.1"/>
    <property type="molecule type" value="Genomic_DNA"/>
</dbReference>
<proteinExistence type="predicted"/>
<dbReference type="KEGG" id="cmd:B841_09265"/>
<reference evidence="3 4" key="1">
    <citation type="submission" date="2012-11" db="EMBL/GenBank/DDBJ databases">
        <title>The complete genome sequence of Corynebacterium maris Coryn-1 (=DSM 45190).</title>
        <authorList>
            <person name="Schaffert L."/>
            <person name="Albersmeier A."/>
            <person name="Kalinowski J."/>
            <person name="Ruckert C."/>
        </authorList>
    </citation>
    <scope>NUCLEOTIDE SEQUENCE [LARGE SCALE GENOMIC DNA]</scope>
    <source>
        <strain evidence="4">Coryn-1</strain>
    </source>
</reference>